<comment type="caution">
    <text evidence="2">The sequence shown here is derived from an EMBL/GenBank/DDBJ whole genome shotgun (WGS) entry which is preliminary data.</text>
</comment>
<proteinExistence type="predicted"/>
<dbReference type="EMBL" id="LZZM01000182">
    <property type="protein sequence ID" value="OOM75670.1"/>
    <property type="molecule type" value="Genomic_DNA"/>
</dbReference>
<keyword evidence="1" id="KW-1133">Transmembrane helix</keyword>
<gene>
    <name evidence="2" type="ORF">CLPUN_31350</name>
</gene>
<keyword evidence="3" id="KW-1185">Reference proteome</keyword>
<dbReference type="Proteomes" id="UP000190890">
    <property type="component" value="Unassembled WGS sequence"/>
</dbReference>
<dbReference type="RefSeq" id="WP_077848205.1">
    <property type="nucleotide sequence ID" value="NZ_LZZM01000182.1"/>
</dbReference>
<keyword evidence="1" id="KW-0472">Membrane</keyword>
<protein>
    <submittedName>
        <fullName evidence="2">Uncharacterized protein</fullName>
    </submittedName>
</protein>
<feature type="transmembrane region" description="Helical" evidence="1">
    <location>
        <begin position="127"/>
        <end position="146"/>
    </location>
</feature>
<evidence type="ECO:0000313" key="3">
    <source>
        <dbReference type="Proteomes" id="UP000190890"/>
    </source>
</evidence>
<name>A0A1S8TD01_9CLOT</name>
<evidence type="ECO:0000256" key="1">
    <source>
        <dbReference type="SAM" id="Phobius"/>
    </source>
</evidence>
<accession>A0A1S8TD01</accession>
<evidence type="ECO:0000313" key="2">
    <source>
        <dbReference type="EMBL" id="OOM75670.1"/>
    </source>
</evidence>
<reference evidence="2 3" key="1">
    <citation type="submission" date="2016-05" db="EMBL/GenBank/DDBJ databases">
        <title>Microbial solvent formation.</title>
        <authorList>
            <person name="Poehlein A."/>
            <person name="Montoya Solano J.D."/>
            <person name="Flitsch S."/>
            <person name="Krabben P."/>
            <person name="Duerre P."/>
            <person name="Daniel R."/>
        </authorList>
    </citation>
    <scope>NUCLEOTIDE SEQUENCE [LARGE SCALE GENOMIC DNA]</scope>
    <source>
        <strain evidence="2 3">DSM 2619</strain>
    </source>
</reference>
<dbReference type="OrthoDB" id="1905079at2"/>
<dbReference type="AlphaFoldDB" id="A0A1S8TD01"/>
<feature type="transmembrane region" description="Helical" evidence="1">
    <location>
        <begin position="152"/>
        <end position="171"/>
    </location>
</feature>
<keyword evidence="1" id="KW-0812">Transmembrane</keyword>
<sequence length="211" mass="24310">MTILDMLVSMHATNGVIAKSLEIIKDDYIGLVNDNYELTINEMKEVMVRIPSLEKKNEFVYTNITEYEYPLVMCMRISESNTKEKYGVIFEKFMELYKDKLELFFKDVKTVETLKERIVKTKANIDYATYISMALMVITGLCLIILSGLTPLVRGVLIAAIVIFGMAPLVMQFSKDVQVKKIIDGYLSLVKTEWYSKQLNKQYVFLCNFIG</sequence>
<dbReference type="STRING" id="29367.CLPUN_31350"/>
<organism evidence="2 3">
    <name type="scientific">Clostridium puniceum</name>
    <dbReference type="NCBI Taxonomy" id="29367"/>
    <lineage>
        <taxon>Bacteria</taxon>
        <taxon>Bacillati</taxon>
        <taxon>Bacillota</taxon>
        <taxon>Clostridia</taxon>
        <taxon>Eubacteriales</taxon>
        <taxon>Clostridiaceae</taxon>
        <taxon>Clostridium</taxon>
    </lineage>
</organism>